<name>A0A1I8B7R5_MELHA</name>
<organism evidence="1 2">
    <name type="scientific">Meloidogyne hapla</name>
    <name type="common">Root-knot nematode worm</name>
    <dbReference type="NCBI Taxonomy" id="6305"/>
    <lineage>
        <taxon>Eukaryota</taxon>
        <taxon>Metazoa</taxon>
        <taxon>Ecdysozoa</taxon>
        <taxon>Nematoda</taxon>
        <taxon>Chromadorea</taxon>
        <taxon>Rhabditida</taxon>
        <taxon>Tylenchina</taxon>
        <taxon>Tylenchomorpha</taxon>
        <taxon>Tylenchoidea</taxon>
        <taxon>Meloidogynidae</taxon>
        <taxon>Meloidogyninae</taxon>
        <taxon>Meloidogyne</taxon>
    </lineage>
</organism>
<sequence length="110" mass="12611">MKEAFKGNSKPQIKDFDELIQQILKKLFNYLNNNIFAENERNAYGTICLNILAAFLCHLGRNFNKQDAEKCKEKYLSNADERQVQIYLNIKSMNFGVTTLGTLASANLGW</sequence>
<reference evidence="2" key="1">
    <citation type="submission" date="2016-11" db="UniProtKB">
        <authorList>
            <consortium name="WormBaseParasite"/>
        </authorList>
    </citation>
    <scope>IDENTIFICATION</scope>
</reference>
<evidence type="ECO:0000313" key="2">
    <source>
        <dbReference type="WBParaSite" id="MhA1_Contig1505.frz3.gene1"/>
    </source>
</evidence>
<accession>A0A1I8B7R5</accession>
<protein>
    <submittedName>
        <fullName evidence="2">WAPL domain-containing protein</fullName>
    </submittedName>
</protein>
<dbReference type="AlphaFoldDB" id="A0A1I8B7R5"/>
<dbReference type="Proteomes" id="UP000095281">
    <property type="component" value="Unplaced"/>
</dbReference>
<evidence type="ECO:0000313" key="1">
    <source>
        <dbReference type="Proteomes" id="UP000095281"/>
    </source>
</evidence>
<dbReference type="WBParaSite" id="MhA1_Contig1505.frz3.gene1">
    <property type="protein sequence ID" value="MhA1_Contig1505.frz3.gene1"/>
    <property type="gene ID" value="MhA1_Contig1505.frz3.gene1"/>
</dbReference>
<proteinExistence type="predicted"/>
<keyword evidence="1" id="KW-1185">Reference proteome</keyword>